<dbReference type="HAMAP" id="MF_01538">
    <property type="entry name" value="UPF0346"/>
    <property type="match status" value="1"/>
</dbReference>
<comment type="caution">
    <text evidence="3">The sequence shown here is derived from an EMBL/GenBank/DDBJ whole genome shotgun (WGS) entry which is preliminary data.</text>
</comment>
<dbReference type="Proteomes" id="UP000675284">
    <property type="component" value="Unassembled WGS sequence"/>
</dbReference>
<reference evidence="3" key="1">
    <citation type="submission" date="2021-04" db="EMBL/GenBank/DDBJ databases">
        <title>Isolation and polyphasic classification of algal microorganism.</title>
        <authorList>
            <person name="Wang S."/>
        </authorList>
    </citation>
    <scope>NUCLEOTIDE SEQUENCE</scope>
    <source>
        <strain evidence="3">720a</strain>
    </source>
</reference>
<dbReference type="NCBIfam" id="NF010193">
    <property type="entry name" value="PRK13672.1"/>
    <property type="match status" value="1"/>
</dbReference>
<keyword evidence="4" id="KW-1185">Reference proteome</keyword>
<feature type="domain" description="YozE SAM-like" evidence="2">
    <location>
        <begin position="3"/>
        <end position="67"/>
    </location>
</feature>
<dbReference type="Gene3D" id="1.10.150.260">
    <property type="entry name" value="YozE SAM-like"/>
    <property type="match status" value="1"/>
</dbReference>
<dbReference type="InterPro" id="IPR036806">
    <property type="entry name" value="YozE_SAM-like_sf"/>
</dbReference>
<dbReference type="EMBL" id="JAGSOT010000029">
    <property type="protein sequence ID" value="MBR7796556.1"/>
    <property type="molecule type" value="Genomic_DNA"/>
</dbReference>
<evidence type="ECO:0000313" key="3">
    <source>
        <dbReference type="EMBL" id="MBR7796556.1"/>
    </source>
</evidence>
<evidence type="ECO:0000256" key="1">
    <source>
        <dbReference type="HAMAP-Rule" id="MF_01538"/>
    </source>
</evidence>
<name>A0A941DW59_9BACI</name>
<dbReference type="InterPro" id="IPR023089">
    <property type="entry name" value="YozE_SAM-like"/>
</dbReference>
<dbReference type="SUPFAM" id="SSF140652">
    <property type="entry name" value="YozE-like"/>
    <property type="match status" value="1"/>
</dbReference>
<dbReference type="RefSeq" id="WP_121605113.1">
    <property type="nucleotide sequence ID" value="NZ_JAGSOT010000029.1"/>
</dbReference>
<protein>
    <recommendedName>
        <fullName evidence="1">UPF0346 protein KCX74_10955</fullName>
    </recommendedName>
</protein>
<dbReference type="Pfam" id="PF06855">
    <property type="entry name" value="YozE_SAM_like"/>
    <property type="match status" value="1"/>
</dbReference>
<evidence type="ECO:0000313" key="4">
    <source>
        <dbReference type="Proteomes" id="UP000675284"/>
    </source>
</evidence>
<sequence length="75" mass="9228">MRSFYHFLMTYRGKKNPDEKSRLADWAFADHYFPKHAMEYDEISSYLEYNSPFPTAVTVFDELWDIYRIHEHESR</sequence>
<comment type="similarity">
    <text evidence="1">Belongs to the UPF0346 family.</text>
</comment>
<dbReference type="PIRSF" id="PIRSF037262">
    <property type="entry name" value="UCP037262"/>
    <property type="match status" value="1"/>
</dbReference>
<accession>A0A941DW59</accession>
<dbReference type="AlphaFoldDB" id="A0A941DW59"/>
<gene>
    <name evidence="3" type="ORF">KCX74_10955</name>
</gene>
<organism evidence="3 4">
    <name type="scientific">Virgibacillus salarius</name>
    <dbReference type="NCBI Taxonomy" id="447199"/>
    <lineage>
        <taxon>Bacteria</taxon>
        <taxon>Bacillati</taxon>
        <taxon>Bacillota</taxon>
        <taxon>Bacilli</taxon>
        <taxon>Bacillales</taxon>
        <taxon>Bacillaceae</taxon>
        <taxon>Virgibacillus</taxon>
    </lineage>
</organism>
<dbReference type="InterPro" id="IPR010673">
    <property type="entry name" value="UPF0346"/>
</dbReference>
<proteinExistence type="inferred from homology"/>
<evidence type="ECO:0000259" key="2">
    <source>
        <dbReference type="Pfam" id="PF06855"/>
    </source>
</evidence>